<proteinExistence type="predicted"/>
<keyword evidence="2" id="KW-0812">Transmembrane</keyword>
<evidence type="ECO:0000256" key="2">
    <source>
        <dbReference type="SAM" id="Phobius"/>
    </source>
</evidence>
<dbReference type="RefSeq" id="WP_204925501.1">
    <property type="nucleotide sequence ID" value="NZ_JAFEUC010000006.1"/>
</dbReference>
<feature type="transmembrane region" description="Helical" evidence="2">
    <location>
        <begin position="105"/>
        <end position="128"/>
    </location>
</feature>
<feature type="region of interest" description="Disordered" evidence="1">
    <location>
        <begin position="434"/>
        <end position="490"/>
    </location>
</feature>
<feature type="compositionally biased region" description="Basic and acidic residues" evidence="1">
    <location>
        <begin position="461"/>
        <end position="477"/>
    </location>
</feature>
<dbReference type="Pfam" id="PF14362">
    <property type="entry name" value="DUF4407"/>
    <property type="match status" value="1"/>
</dbReference>
<gene>
    <name evidence="3" type="ORF">JQX11_14585</name>
</gene>
<comment type="caution">
    <text evidence="3">The sequence shown here is derived from an EMBL/GenBank/DDBJ whole genome shotgun (WGS) entry which is preliminary data.</text>
</comment>
<dbReference type="InterPro" id="IPR025519">
    <property type="entry name" value="DUF4407"/>
</dbReference>
<keyword evidence="2" id="KW-0472">Membrane</keyword>
<evidence type="ECO:0000313" key="4">
    <source>
        <dbReference type="Proteomes" id="UP001518872"/>
    </source>
</evidence>
<evidence type="ECO:0000256" key="1">
    <source>
        <dbReference type="SAM" id="MobiDB-lite"/>
    </source>
</evidence>
<feature type="transmembrane region" description="Helical" evidence="2">
    <location>
        <begin position="41"/>
        <end position="60"/>
    </location>
</feature>
<evidence type="ECO:0000313" key="3">
    <source>
        <dbReference type="EMBL" id="MBM7077555.1"/>
    </source>
</evidence>
<accession>A0ABS2ITA0</accession>
<reference evidence="3 4" key="1">
    <citation type="submission" date="2021-02" db="EMBL/GenBank/DDBJ databases">
        <authorList>
            <person name="Ra J.-S."/>
        </authorList>
    </citation>
    <scope>NUCLEOTIDE SEQUENCE [LARGE SCALE GENOMIC DNA]</scope>
    <source>
        <strain evidence="3 4">MMS20-R1-14</strain>
    </source>
</reference>
<organism evidence="3 4">
    <name type="scientific">Micromonospora humida</name>
    <dbReference type="NCBI Taxonomy" id="2809018"/>
    <lineage>
        <taxon>Bacteria</taxon>
        <taxon>Bacillati</taxon>
        <taxon>Actinomycetota</taxon>
        <taxon>Actinomycetes</taxon>
        <taxon>Micromonosporales</taxon>
        <taxon>Micromonosporaceae</taxon>
        <taxon>Micromonospora</taxon>
    </lineage>
</organism>
<feature type="transmembrane region" description="Helical" evidence="2">
    <location>
        <begin position="66"/>
        <end position="85"/>
    </location>
</feature>
<keyword evidence="4" id="KW-1185">Reference proteome</keyword>
<keyword evidence="2" id="KW-1133">Transmembrane helix</keyword>
<sequence length="490" mass="53657">MPDQQNLSTDRRLRPPRLLRALAGVDESLLREVWHERARHTALGGVVLGTAVIAGFSMFVAVSQSLGAVSLLPLLPALLWALFVLNLDRLLVTSMVGSARRFGSLIMRLTVALMFGFIIAEPLIMRIFETAIEQHIRDERSVQLDTLRTNLVKCNGEDRAISPTAAVSPECRDYTLTFAVTPGSTQRELAGVRSEVAALTKVVTADSATLKKLENDAMRECGGGGSARDGFSGRRGDGDLCRLRREAAEKFTRTSQVGENTSKLAALRDRLGALEGSLSTARADFEADRSTQIDQRVAEARSHQGRIGFLERMDALHTLSGSSFALFVGTWAIRFFFVAVDCLPVVVKFFGGTSGYDEVFKLRAGVALRTFAERMTTEERRLAEGYLAEQDEIERRSRMRRAEHELSLTEHEVGLHARRGDAVSAYAAELLRGAGGRPRSAATDPVPPFSSTDGPQARHQNLRDYHDEPEGPAESRRGGTNGTHLSGLLP</sequence>
<name>A0ABS2ITA0_9ACTN</name>
<dbReference type="EMBL" id="JAFEUC010000006">
    <property type="protein sequence ID" value="MBM7077555.1"/>
    <property type="molecule type" value="Genomic_DNA"/>
</dbReference>
<dbReference type="Proteomes" id="UP001518872">
    <property type="component" value="Unassembled WGS sequence"/>
</dbReference>
<protein>
    <submittedName>
        <fullName evidence="3">DUF4407 domain-containing protein</fullName>
    </submittedName>
</protein>